<dbReference type="EMBL" id="PTQR01000009">
    <property type="protein sequence ID" value="TKX26920.1"/>
    <property type="molecule type" value="Genomic_DNA"/>
</dbReference>
<organism evidence="1 2">
    <name type="scientific">Elsinoe australis</name>
    <dbReference type="NCBI Taxonomy" id="40998"/>
    <lineage>
        <taxon>Eukaryota</taxon>
        <taxon>Fungi</taxon>
        <taxon>Dikarya</taxon>
        <taxon>Ascomycota</taxon>
        <taxon>Pezizomycotina</taxon>
        <taxon>Dothideomycetes</taxon>
        <taxon>Dothideomycetidae</taxon>
        <taxon>Myriangiales</taxon>
        <taxon>Elsinoaceae</taxon>
        <taxon>Elsinoe</taxon>
    </lineage>
</organism>
<proteinExistence type="predicted"/>
<dbReference type="PANTHER" id="PTHR38797:SF4">
    <property type="entry name" value="NUCLEAR PORE COMPLEX PROTEIN NUP85"/>
    <property type="match status" value="1"/>
</dbReference>
<dbReference type="Pfam" id="PF12311">
    <property type="entry name" value="DUF3632"/>
    <property type="match status" value="1"/>
</dbReference>
<dbReference type="Proteomes" id="UP000308133">
    <property type="component" value="Unassembled WGS sequence"/>
</dbReference>
<dbReference type="InterPro" id="IPR053204">
    <property type="entry name" value="Oxopyrrolidines_Biosynth-assoc"/>
</dbReference>
<protein>
    <submittedName>
        <fullName evidence="1">Uncharacterized protein</fullName>
    </submittedName>
</protein>
<gene>
    <name evidence="1" type="ORF">C1H76_0674</name>
</gene>
<evidence type="ECO:0000313" key="1">
    <source>
        <dbReference type="EMBL" id="TKX26920.1"/>
    </source>
</evidence>
<dbReference type="PANTHER" id="PTHR38797">
    <property type="entry name" value="NUCLEAR PORE COMPLEX PROTEIN NUP85-RELATED"/>
    <property type="match status" value="1"/>
</dbReference>
<dbReference type="InterPro" id="IPR022085">
    <property type="entry name" value="OpdG"/>
</dbReference>
<dbReference type="AlphaFoldDB" id="A0A4U7BAY9"/>
<name>A0A4U7BAY9_9PEZI</name>
<evidence type="ECO:0000313" key="2">
    <source>
        <dbReference type="Proteomes" id="UP000308133"/>
    </source>
</evidence>
<comment type="caution">
    <text evidence="1">The sequence shown here is derived from an EMBL/GenBank/DDBJ whole genome shotgun (WGS) entry which is preliminary data.</text>
</comment>
<accession>A0A4U7BAY9</accession>
<reference evidence="1 2" key="1">
    <citation type="submission" date="2018-02" db="EMBL/GenBank/DDBJ databases">
        <title>Draft genome sequences of Elsinoe sp., causing black scab on jojoba.</title>
        <authorList>
            <person name="Stodart B."/>
            <person name="Jeffress S."/>
            <person name="Ash G."/>
            <person name="Arun Chinnappa K."/>
        </authorList>
    </citation>
    <scope>NUCLEOTIDE SEQUENCE [LARGE SCALE GENOMIC DNA]</scope>
    <source>
        <strain evidence="1 2">Hillstone_2</strain>
    </source>
</reference>
<sequence length="263" mass="29905">MVSYDLDPAILDPDLTECYGNELFDVFDAMRQYMTAEDFTETNSALERLVGYYSEGYQDQKILNDVILHIADCTPYSSPIHRKLAQMVLDFQNNDSRKAKSKTLERPEYDMFRGQLQEDITDHRVSPLGAVQSGFDTHECANFEAFLANLMHVGFSHNVKLFLQYAMQDAFYEDHTADTQAEPSKAQAMLDAWIITAAQWIYHSSEEALAIARKGDDGYSMADWVKWQQEFQKAANDRRYGEECRKVASQGADLMALAEKAGG</sequence>